<dbReference type="Proteomes" id="UP001501638">
    <property type="component" value="Unassembled WGS sequence"/>
</dbReference>
<sequence length="220" mass="24461">MLRTMTDRAHRDIRPVTWPRLTDAVADRLAATAPHDGSPWLRAAIDGAPAARPGRWADDLAEALRLRGRPVRRVSAGGFLRPASLRLEHGHHDPDAYYDLWLDTGALWREVFGPLGPDGTGRILPDLWDPVVDRATRSPYVTLPPGGVLLLDGPLLLGRGFPLDLTVHLRLTPAALARRTPEDERWTLPAFARYEDEVRPEETADVVVRADDPRHPAWTG</sequence>
<dbReference type="InterPro" id="IPR027417">
    <property type="entry name" value="P-loop_NTPase"/>
</dbReference>
<evidence type="ECO:0000313" key="2">
    <source>
        <dbReference type="Proteomes" id="UP001501638"/>
    </source>
</evidence>
<dbReference type="Gene3D" id="3.40.50.300">
    <property type="entry name" value="P-loop containing nucleotide triphosphate hydrolases"/>
    <property type="match status" value="1"/>
</dbReference>
<dbReference type="EMBL" id="BAAASZ010000003">
    <property type="protein sequence ID" value="GAA2424738.1"/>
    <property type="molecule type" value="Genomic_DNA"/>
</dbReference>
<comment type="caution">
    <text evidence="1">The sequence shown here is derived from an EMBL/GenBank/DDBJ whole genome shotgun (WGS) entry which is preliminary data.</text>
</comment>
<evidence type="ECO:0000313" key="1">
    <source>
        <dbReference type="EMBL" id="GAA2424738.1"/>
    </source>
</evidence>
<name>A0ABP5WD48_9ACTN</name>
<keyword evidence="2" id="KW-1185">Reference proteome</keyword>
<organism evidence="1 2">
    <name type="scientific">Streptomyces macrosporus</name>
    <dbReference type="NCBI Taxonomy" id="44032"/>
    <lineage>
        <taxon>Bacteria</taxon>
        <taxon>Bacillati</taxon>
        <taxon>Actinomycetota</taxon>
        <taxon>Actinomycetes</taxon>
        <taxon>Kitasatosporales</taxon>
        <taxon>Streptomycetaceae</taxon>
        <taxon>Streptomyces</taxon>
    </lineage>
</organism>
<gene>
    <name evidence="1" type="ORF">GCM10010405_03980</name>
</gene>
<reference evidence="2" key="1">
    <citation type="journal article" date="2019" name="Int. J. Syst. Evol. Microbiol.">
        <title>The Global Catalogue of Microorganisms (GCM) 10K type strain sequencing project: providing services to taxonomists for standard genome sequencing and annotation.</title>
        <authorList>
            <consortium name="The Broad Institute Genomics Platform"/>
            <consortium name="The Broad Institute Genome Sequencing Center for Infectious Disease"/>
            <person name="Wu L."/>
            <person name="Ma J."/>
        </authorList>
    </citation>
    <scope>NUCLEOTIDE SEQUENCE [LARGE SCALE GENOMIC DNA]</scope>
    <source>
        <strain evidence="2">JCM 6305</strain>
    </source>
</reference>
<protein>
    <recommendedName>
        <fullName evidence="3">Uridine kinase</fullName>
    </recommendedName>
</protein>
<accession>A0ABP5WD48</accession>
<evidence type="ECO:0008006" key="3">
    <source>
        <dbReference type="Google" id="ProtNLM"/>
    </source>
</evidence>
<proteinExistence type="predicted"/>
<dbReference type="SUPFAM" id="SSF52540">
    <property type="entry name" value="P-loop containing nucleoside triphosphate hydrolases"/>
    <property type="match status" value="1"/>
</dbReference>